<feature type="signal peptide" evidence="2">
    <location>
        <begin position="1"/>
        <end position="29"/>
    </location>
</feature>
<dbReference type="EMBL" id="DXGC01000073">
    <property type="protein sequence ID" value="HIW91692.1"/>
    <property type="molecule type" value="Genomic_DNA"/>
</dbReference>
<dbReference type="Proteomes" id="UP000824190">
    <property type="component" value="Unassembled WGS sequence"/>
</dbReference>
<evidence type="ECO:0000256" key="2">
    <source>
        <dbReference type="SAM" id="SignalP"/>
    </source>
</evidence>
<comment type="caution">
    <text evidence="3">The sequence shown here is derived from an EMBL/GenBank/DDBJ whole genome shotgun (WGS) entry which is preliminary data.</text>
</comment>
<dbReference type="SUPFAM" id="SSF53474">
    <property type="entry name" value="alpha/beta-Hydrolases"/>
    <property type="match status" value="1"/>
</dbReference>
<organism evidence="3 4">
    <name type="scientific">Candidatus Corynebacterium avicola</name>
    <dbReference type="NCBI Taxonomy" id="2838527"/>
    <lineage>
        <taxon>Bacteria</taxon>
        <taxon>Bacillati</taxon>
        <taxon>Actinomycetota</taxon>
        <taxon>Actinomycetes</taxon>
        <taxon>Mycobacteriales</taxon>
        <taxon>Corynebacteriaceae</taxon>
        <taxon>Corynebacterium</taxon>
    </lineage>
</organism>
<reference evidence="3" key="1">
    <citation type="journal article" date="2021" name="PeerJ">
        <title>Extensive microbial diversity within the chicken gut microbiome revealed by metagenomics and culture.</title>
        <authorList>
            <person name="Gilroy R."/>
            <person name="Ravi A."/>
            <person name="Getino M."/>
            <person name="Pursley I."/>
            <person name="Horton D.L."/>
            <person name="Alikhan N.F."/>
            <person name="Baker D."/>
            <person name="Gharbi K."/>
            <person name="Hall N."/>
            <person name="Watson M."/>
            <person name="Adriaenssens E.M."/>
            <person name="Foster-Nyarko E."/>
            <person name="Jarju S."/>
            <person name="Secka A."/>
            <person name="Antonio M."/>
            <person name="Oren A."/>
            <person name="Chaudhuri R.R."/>
            <person name="La Ragione R."/>
            <person name="Hildebrand F."/>
            <person name="Pallen M.J."/>
        </authorList>
    </citation>
    <scope>NUCLEOTIDE SEQUENCE</scope>
    <source>
        <strain evidence="3">CHK32-1732</strain>
    </source>
</reference>
<dbReference type="GO" id="GO:0016042">
    <property type="term" value="P:lipid catabolic process"/>
    <property type="evidence" value="ECO:0007669"/>
    <property type="project" value="InterPro"/>
</dbReference>
<feature type="region of interest" description="Disordered" evidence="1">
    <location>
        <begin position="42"/>
        <end position="85"/>
    </location>
</feature>
<reference evidence="3" key="2">
    <citation type="submission" date="2021-04" db="EMBL/GenBank/DDBJ databases">
        <authorList>
            <person name="Gilroy R."/>
        </authorList>
    </citation>
    <scope>NUCLEOTIDE SEQUENCE</scope>
    <source>
        <strain evidence="3">CHK32-1732</strain>
    </source>
</reference>
<dbReference type="InterPro" id="IPR029058">
    <property type="entry name" value="AB_hydrolase_fold"/>
</dbReference>
<dbReference type="Pfam" id="PF03583">
    <property type="entry name" value="LIP"/>
    <property type="match status" value="1"/>
</dbReference>
<protein>
    <submittedName>
        <fullName evidence="3">Lipase family protein</fullName>
    </submittedName>
</protein>
<gene>
    <name evidence="3" type="ORF">H9870_08540</name>
</gene>
<evidence type="ECO:0000313" key="4">
    <source>
        <dbReference type="Proteomes" id="UP000824190"/>
    </source>
</evidence>
<dbReference type="Gene3D" id="1.10.260.130">
    <property type="match status" value="1"/>
</dbReference>
<dbReference type="PIRSF" id="PIRSF029171">
    <property type="entry name" value="Esterase_LipA"/>
    <property type="match status" value="1"/>
</dbReference>
<feature type="chain" id="PRO_5039086105" evidence="2">
    <location>
        <begin position="30"/>
        <end position="479"/>
    </location>
</feature>
<dbReference type="PANTHER" id="PTHR34853">
    <property type="match status" value="1"/>
</dbReference>
<proteinExistence type="predicted"/>
<keyword evidence="2" id="KW-0732">Signal</keyword>
<sequence>MTFPHRISASGLSVLASISLIAGATAATAAAGIVTSPDGPGTISASSATAPGVPPSLAEADPTIADPASDPFYTPPTSIPSTPGSLIRDQFAPHLLAGFDREDAPARADKILYTSTAQDGSPIATSGFVMEPARPWSGEGPTPTIVFGPGTRGAGDDCAPSRSGHLLFSADNASDNVNLNYEYPFYAMASAAGYRVVVTDYIGLGTPGQHTYVNHTEEGHAVLDAARAGLAFADAPADSPVAFFGYSQGGGAVAGAAELASSYAPELNLKGVFAGAPPANLEDVTDTVDGSMGGNVLGFALNGALARNPELTPLADKYFNDEGKAFLYETAAECTFTMDDDAPDLSDFDVTDPVGSFMFDSRRLTADGRSFGEIIQDDDDLRRILLGPDYRLGDRPVDVPMFILGAVNDDTIPYGQTKQLAEDYCASGTTVKFLTDDTPAVLTGTGLGHAVPQINHATEVFDWIGDRFNGVDAASTCGN</sequence>
<evidence type="ECO:0000256" key="1">
    <source>
        <dbReference type="SAM" id="MobiDB-lite"/>
    </source>
</evidence>
<dbReference type="GO" id="GO:0004806">
    <property type="term" value="F:triacylglycerol lipase activity"/>
    <property type="evidence" value="ECO:0007669"/>
    <property type="project" value="InterPro"/>
</dbReference>
<name>A0A9D1UL27_9CORY</name>
<dbReference type="InterPro" id="IPR005152">
    <property type="entry name" value="Lipase_secreted"/>
</dbReference>
<dbReference type="Gene3D" id="3.40.50.1820">
    <property type="entry name" value="alpha/beta hydrolase"/>
    <property type="match status" value="1"/>
</dbReference>
<accession>A0A9D1UL27</accession>
<dbReference type="PANTHER" id="PTHR34853:SF1">
    <property type="entry name" value="LIPASE 5"/>
    <property type="match status" value="1"/>
</dbReference>
<evidence type="ECO:0000313" key="3">
    <source>
        <dbReference type="EMBL" id="HIW91692.1"/>
    </source>
</evidence>
<dbReference type="AlphaFoldDB" id="A0A9D1UL27"/>